<accession>A0A0C3CAG7</accession>
<dbReference type="HOGENOM" id="CLU_085813_2_0_1"/>
<dbReference type="STRING" id="765440.A0A0C3CAG7"/>
<reference evidence="3" key="2">
    <citation type="submission" date="2015-01" db="EMBL/GenBank/DDBJ databases">
        <title>Evolutionary Origins and Diversification of the Mycorrhizal Mutualists.</title>
        <authorList>
            <consortium name="DOE Joint Genome Institute"/>
            <consortium name="Mycorrhizal Genomics Consortium"/>
            <person name="Kohler A."/>
            <person name="Kuo A."/>
            <person name="Nagy L.G."/>
            <person name="Floudas D."/>
            <person name="Copeland A."/>
            <person name="Barry K.W."/>
            <person name="Cichocki N."/>
            <person name="Veneault-Fourrey C."/>
            <person name="LaButti K."/>
            <person name="Lindquist E.A."/>
            <person name="Lipzen A."/>
            <person name="Lundell T."/>
            <person name="Morin E."/>
            <person name="Murat C."/>
            <person name="Riley R."/>
            <person name="Ohm R."/>
            <person name="Sun H."/>
            <person name="Tunlid A."/>
            <person name="Henrissat B."/>
            <person name="Grigoriev I.V."/>
            <person name="Hibbett D.S."/>
            <person name="Martin F."/>
        </authorList>
    </citation>
    <scope>NUCLEOTIDE SEQUENCE [LARGE SCALE GENOMIC DNA]</scope>
    <source>
        <strain evidence="3">F 1598</strain>
    </source>
</reference>
<dbReference type="OrthoDB" id="3144234at2759"/>
<evidence type="ECO:0000259" key="1">
    <source>
        <dbReference type="Pfam" id="PF20415"/>
    </source>
</evidence>
<dbReference type="Pfam" id="PF20415">
    <property type="entry name" value="DUF6699"/>
    <property type="match status" value="1"/>
</dbReference>
<evidence type="ECO:0000313" key="2">
    <source>
        <dbReference type="EMBL" id="KIM86677.1"/>
    </source>
</evidence>
<proteinExistence type="predicted"/>
<feature type="domain" description="DUF6699" evidence="1">
    <location>
        <begin position="25"/>
        <end position="160"/>
    </location>
</feature>
<dbReference type="InParanoid" id="A0A0C3CAG7"/>
<dbReference type="Proteomes" id="UP000054166">
    <property type="component" value="Unassembled WGS sequence"/>
</dbReference>
<dbReference type="EMBL" id="KN832981">
    <property type="protein sequence ID" value="KIM86677.1"/>
    <property type="molecule type" value="Genomic_DNA"/>
</dbReference>
<dbReference type="AlphaFoldDB" id="A0A0C3CAG7"/>
<evidence type="ECO:0000313" key="3">
    <source>
        <dbReference type="Proteomes" id="UP000054166"/>
    </source>
</evidence>
<organism evidence="2 3">
    <name type="scientific">Piloderma croceum (strain F 1598)</name>
    <dbReference type="NCBI Taxonomy" id="765440"/>
    <lineage>
        <taxon>Eukaryota</taxon>
        <taxon>Fungi</taxon>
        <taxon>Dikarya</taxon>
        <taxon>Basidiomycota</taxon>
        <taxon>Agaricomycotina</taxon>
        <taxon>Agaricomycetes</taxon>
        <taxon>Agaricomycetidae</taxon>
        <taxon>Atheliales</taxon>
        <taxon>Atheliaceae</taxon>
        <taxon>Piloderma</taxon>
    </lineage>
</organism>
<reference evidence="2 3" key="1">
    <citation type="submission" date="2014-04" db="EMBL/GenBank/DDBJ databases">
        <authorList>
            <consortium name="DOE Joint Genome Institute"/>
            <person name="Kuo A."/>
            <person name="Tarkka M."/>
            <person name="Buscot F."/>
            <person name="Kohler A."/>
            <person name="Nagy L.G."/>
            <person name="Floudas D."/>
            <person name="Copeland A."/>
            <person name="Barry K.W."/>
            <person name="Cichocki N."/>
            <person name="Veneault-Fourrey C."/>
            <person name="LaButti K."/>
            <person name="Lindquist E.A."/>
            <person name="Lipzen A."/>
            <person name="Lundell T."/>
            <person name="Morin E."/>
            <person name="Murat C."/>
            <person name="Sun H."/>
            <person name="Tunlid A."/>
            <person name="Henrissat B."/>
            <person name="Grigoriev I.V."/>
            <person name="Hibbett D.S."/>
            <person name="Martin F."/>
            <person name="Nordberg H.P."/>
            <person name="Cantor M.N."/>
            <person name="Hua S.X."/>
        </authorList>
    </citation>
    <scope>NUCLEOTIDE SEQUENCE [LARGE SCALE GENOMIC DNA]</scope>
    <source>
        <strain evidence="2 3">F 1598</strain>
    </source>
</reference>
<protein>
    <recommendedName>
        <fullName evidence="1">DUF6699 domain-containing protein</fullName>
    </recommendedName>
</protein>
<keyword evidence="3" id="KW-1185">Reference proteome</keyword>
<dbReference type="InterPro" id="IPR046522">
    <property type="entry name" value="DUF6699"/>
</dbReference>
<sequence>MTEILLNDTLAFTYPVVRKGESCPLIWDLRDPPSSAAQLVPYGQKHSTSFKFLQSQFATSPRVTGLYILCDLLPYPWKISARNQKGVTVGDVLEAIYQVARTPLTTEEWDRLPSKQRQRVNRVFDVRWTNASAPEKERNRGLKRVDCLLQSTRFAGLSMSYDDDFTCILTLSRNLD</sequence>
<name>A0A0C3CAG7_PILCF</name>
<gene>
    <name evidence="2" type="ORF">PILCRDRAFT_64788</name>
</gene>